<protein>
    <submittedName>
        <fullName evidence="3">Uncharacterized protein</fullName>
    </submittedName>
</protein>
<evidence type="ECO:0000256" key="2">
    <source>
        <dbReference type="SAM" id="Phobius"/>
    </source>
</evidence>
<evidence type="ECO:0000256" key="1">
    <source>
        <dbReference type="SAM" id="MobiDB-lite"/>
    </source>
</evidence>
<dbReference type="AlphaFoldDB" id="A0ABD1PGA6"/>
<keyword evidence="2" id="KW-1133">Transmembrane helix</keyword>
<name>A0ABD1PGA6_9LAMI</name>
<dbReference type="PANTHER" id="PTHR33448">
    <property type="entry name" value="CHLOROPLAST PROTEIN HCF243-RELATED"/>
    <property type="match status" value="1"/>
</dbReference>
<keyword evidence="2" id="KW-0812">Transmembrane</keyword>
<dbReference type="EMBL" id="JBFOLJ010000020">
    <property type="protein sequence ID" value="KAL2462897.1"/>
    <property type="molecule type" value="Genomic_DNA"/>
</dbReference>
<proteinExistence type="predicted"/>
<feature type="region of interest" description="Disordered" evidence="1">
    <location>
        <begin position="39"/>
        <end position="71"/>
    </location>
</feature>
<comment type="caution">
    <text evidence="3">The sequence shown here is derived from an EMBL/GenBank/DDBJ whole genome shotgun (WGS) entry which is preliminary data.</text>
</comment>
<sequence length="181" mass="20139">MKIGKVGGCGGTCTVVLLGVATLDAAAIALAIIGRRKRRKSGKNHHRHQEVEQSLPTELPETLNKENDKDNASKPITLLSLQINKWEIELVVGGRDEEEMMTDLKEKMSMRSSRRHVLEDIEIKDDKIEEEAGRVSICISPKNALLLMRCKFDPMKVAALANRFSWDANATSKQEDADEDG</sequence>
<organism evidence="3 4">
    <name type="scientific">Forsythia ovata</name>
    <dbReference type="NCBI Taxonomy" id="205694"/>
    <lineage>
        <taxon>Eukaryota</taxon>
        <taxon>Viridiplantae</taxon>
        <taxon>Streptophyta</taxon>
        <taxon>Embryophyta</taxon>
        <taxon>Tracheophyta</taxon>
        <taxon>Spermatophyta</taxon>
        <taxon>Magnoliopsida</taxon>
        <taxon>eudicotyledons</taxon>
        <taxon>Gunneridae</taxon>
        <taxon>Pentapetalae</taxon>
        <taxon>asterids</taxon>
        <taxon>lamiids</taxon>
        <taxon>Lamiales</taxon>
        <taxon>Oleaceae</taxon>
        <taxon>Forsythieae</taxon>
        <taxon>Forsythia</taxon>
    </lineage>
</organism>
<gene>
    <name evidence="3" type="ORF">Fot_54134</name>
</gene>
<keyword evidence="2" id="KW-0472">Membrane</keyword>
<reference evidence="4" key="1">
    <citation type="submission" date="2024-07" db="EMBL/GenBank/DDBJ databases">
        <title>Two chromosome-level genome assemblies of Korean endemic species Abeliophyllum distichum and Forsythia ovata (Oleaceae).</title>
        <authorList>
            <person name="Jang H."/>
        </authorList>
    </citation>
    <scope>NUCLEOTIDE SEQUENCE [LARGE SCALE GENOMIC DNA]</scope>
</reference>
<dbReference type="PANTHER" id="PTHR33448:SF4">
    <property type="entry name" value="CHLOROPLAST PROTEIN HCF243"/>
    <property type="match status" value="1"/>
</dbReference>
<keyword evidence="4" id="KW-1185">Reference proteome</keyword>
<feature type="transmembrane region" description="Helical" evidence="2">
    <location>
        <begin position="15"/>
        <end position="33"/>
    </location>
</feature>
<dbReference type="Proteomes" id="UP001604277">
    <property type="component" value="Unassembled WGS sequence"/>
</dbReference>
<feature type="compositionally biased region" description="Basic residues" evidence="1">
    <location>
        <begin position="39"/>
        <end position="48"/>
    </location>
</feature>
<evidence type="ECO:0000313" key="3">
    <source>
        <dbReference type="EMBL" id="KAL2462897.1"/>
    </source>
</evidence>
<evidence type="ECO:0000313" key="4">
    <source>
        <dbReference type="Proteomes" id="UP001604277"/>
    </source>
</evidence>
<accession>A0ABD1PGA6</accession>